<dbReference type="PANTHER" id="PTHR13812:SF19">
    <property type="entry name" value="KETIMINE REDUCTASE MU-CRYSTALLIN"/>
    <property type="match status" value="1"/>
</dbReference>
<comment type="similarity">
    <text evidence="1">Belongs to the ornithine cyclodeaminase/mu-crystallin family.</text>
</comment>
<proteinExistence type="inferred from homology"/>
<feature type="region of interest" description="Disordered" evidence="2">
    <location>
        <begin position="430"/>
        <end position="463"/>
    </location>
</feature>
<evidence type="ECO:0000256" key="2">
    <source>
        <dbReference type="SAM" id="MobiDB-lite"/>
    </source>
</evidence>
<dbReference type="SUPFAM" id="SSF51735">
    <property type="entry name" value="NAD(P)-binding Rossmann-fold domains"/>
    <property type="match status" value="1"/>
</dbReference>
<dbReference type="InterPro" id="IPR023401">
    <property type="entry name" value="ODC_N"/>
</dbReference>
<dbReference type="InterPro" id="IPR036291">
    <property type="entry name" value="NAD(P)-bd_dom_sf"/>
</dbReference>
<dbReference type="AlphaFoldDB" id="A0A8H3USU1"/>
<dbReference type="Gene3D" id="3.40.50.720">
    <property type="entry name" value="NAD(P)-binding Rossmann-like Domain"/>
    <property type="match status" value="1"/>
</dbReference>
<evidence type="ECO:0000256" key="1">
    <source>
        <dbReference type="ARBA" id="ARBA00008903"/>
    </source>
</evidence>
<dbReference type="Pfam" id="PF02423">
    <property type="entry name" value="OCD_Mu_crystall"/>
    <property type="match status" value="1"/>
</dbReference>
<comment type="caution">
    <text evidence="3">The sequence shown here is derived from an EMBL/GenBank/DDBJ whole genome shotgun (WGS) entry which is preliminary data.</text>
</comment>
<dbReference type="PANTHER" id="PTHR13812">
    <property type="entry name" value="KETIMINE REDUCTASE MU-CRYSTALLIN"/>
    <property type="match status" value="1"/>
</dbReference>
<evidence type="ECO:0000313" key="4">
    <source>
        <dbReference type="Proteomes" id="UP000490939"/>
    </source>
</evidence>
<accession>A0A8H3USU1</accession>
<dbReference type="GO" id="GO:0005737">
    <property type="term" value="C:cytoplasm"/>
    <property type="evidence" value="ECO:0007669"/>
    <property type="project" value="TreeGrafter"/>
</dbReference>
<dbReference type="EMBL" id="WNWR01000570">
    <property type="protein sequence ID" value="KAE9974134.1"/>
    <property type="molecule type" value="Genomic_DNA"/>
</dbReference>
<sequence>MPLTVLSDEDVRSLLHSLTRKDVLEIQQALADALHYYSTAIEDEDNGCNAGYQPTRTHLKRQDGSTTLFMPASSNEGMGVKIVTLSEVCANAAKPPPPRIGSLESVSPSPSTGSSSSKLGRASLSSMKDALNMSSTDSNTKSNPSSARSSLDMTNMSEEPYTYKPHKPSRHSSTTPFDVPPDITPEMREMKGASTSPSGSLTLLNNDGTVRGLINAAEITAFRTALASTMLFKKRSNVHNVTIFGGGKQAYWHARLSLLLRGPEIHHLNFVNRSFENVVSLLHDLYKIHWPVEIQHPNTTIITPMHTEYQRHLKSTIRASNVIFCTTPSTEPLFPPEYLTSTEGRKKGRYIAAVGSYAPHMIEIHTDIIKQAVAPGHKHHHHKHAKQGGAIVVDSVEACLKEAGELIQAGLVGNEVVELGELVMLKREAESRRKESNTSLDDEGVELGLSGRKKNGKEKEEDGGLKDWLEKGNVIYKSVGLGLMDVVVGTELVRLADAMGVGTRVAKF</sequence>
<dbReference type="FunFam" id="3.40.50.720:FF:000577">
    <property type="entry name" value="Proline utilization protein PrnX, putative"/>
    <property type="match status" value="1"/>
</dbReference>
<name>A0A8H3USU1_VENIN</name>
<dbReference type="InterPro" id="IPR003462">
    <property type="entry name" value="ODC_Mu_crystall"/>
</dbReference>
<organism evidence="3 4">
    <name type="scientific">Venturia inaequalis</name>
    <name type="common">Apple scab fungus</name>
    <dbReference type="NCBI Taxonomy" id="5025"/>
    <lineage>
        <taxon>Eukaryota</taxon>
        <taxon>Fungi</taxon>
        <taxon>Dikarya</taxon>
        <taxon>Ascomycota</taxon>
        <taxon>Pezizomycotina</taxon>
        <taxon>Dothideomycetes</taxon>
        <taxon>Pleosporomycetidae</taxon>
        <taxon>Venturiales</taxon>
        <taxon>Venturiaceae</taxon>
        <taxon>Venturia</taxon>
    </lineage>
</organism>
<keyword evidence="4" id="KW-1185">Reference proteome</keyword>
<gene>
    <name evidence="3" type="ORF">EG327_008888</name>
</gene>
<evidence type="ECO:0008006" key="5">
    <source>
        <dbReference type="Google" id="ProtNLM"/>
    </source>
</evidence>
<feature type="region of interest" description="Disordered" evidence="2">
    <location>
        <begin position="94"/>
        <end position="179"/>
    </location>
</feature>
<feature type="compositionally biased region" description="Polar residues" evidence="2">
    <location>
        <begin position="132"/>
        <end position="157"/>
    </location>
</feature>
<protein>
    <recommendedName>
        <fullName evidence="5">NAD(P)-binding protein</fullName>
    </recommendedName>
</protein>
<dbReference type="Proteomes" id="UP000490939">
    <property type="component" value="Unassembled WGS sequence"/>
</dbReference>
<reference evidence="3 4" key="1">
    <citation type="submission" date="2019-07" db="EMBL/GenBank/DDBJ databases">
        <title>Venturia inaequalis Genome Resource.</title>
        <authorList>
            <person name="Lichtner F.J."/>
        </authorList>
    </citation>
    <scope>NUCLEOTIDE SEQUENCE [LARGE SCALE GENOMIC DNA]</scope>
    <source>
        <strain evidence="3 4">DMI_063113</strain>
    </source>
</reference>
<evidence type="ECO:0000313" key="3">
    <source>
        <dbReference type="EMBL" id="KAE9974134.1"/>
    </source>
</evidence>
<dbReference type="Gene3D" id="3.30.1780.10">
    <property type="entry name" value="ornithine cyclodeaminase, domain 1"/>
    <property type="match status" value="1"/>
</dbReference>
<feature type="compositionally biased region" description="Low complexity" evidence="2">
    <location>
        <begin position="101"/>
        <end position="126"/>
    </location>
</feature>